<gene>
    <name evidence="8" type="ORF">EIN_171050</name>
</gene>
<feature type="domain" description="Cyclin-like" evidence="6">
    <location>
        <begin position="175"/>
        <end position="261"/>
    </location>
</feature>
<keyword evidence="1" id="KW-0132">Cell division</keyword>
<dbReference type="SUPFAM" id="SSF47954">
    <property type="entry name" value="Cyclin-like"/>
    <property type="match status" value="2"/>
</dbReference>
<keyword evidence="2 4" id="KW-0195">Cyclin</keyword>
<dbReference type="FunFam" id="1.10.472.10:FF:000001">
    <property type="entry name" value="G2/mitotic-specific cyclin"/>
    <property type="match status" value="1"/>
</dbReference>
<evidence type="ECO:0000256" key="5">
    <source>
        <dbReference type="SAM" id="MobiDB-lite"/>
    </source>
</evidence>
<feature type="domain" description="Cyclin-like" evidence="6">
    <location>
        <begin position="274"/>
        <end position="356"/>
    </location>
</feature>
<feature type="region of interest" description="Disordered" evidence="5">
    <location>
        <begin position="1"/>
        <end position="26"/>
    </location>
</feature>
<accession>A0A0A1TYD6</accession>
<dbReference type="Pfam" id="PF02984">
    <property type="entry name" value="Cyclin_C"/>
    <property type="match status" value="1"/>
</dbReference>
<dbReference type="EMBL" id="KB207112">
    <property type="protein sequence ID" value="ELP84560.1"/>
    <property type="molecule type" value="Genomic_DNA"/>
</dbReference>
<evidence type="ECO:0000256" key="4">
    <source>
        <dbReference type="RuleBase" id="RU000383"/>
    </source>
</evidence>
<proteinExistence type="inferred from homology"/>
<dbReference type="VEuPathDB" id="AmoebaDB:EIN_171050"/>
<dbReference type="Gene3D" id="1.10.472.10">
    <property type="entry name" value="Cyclin-like"/>
    <property type="match status" value="2"/>
</dbReference>
<dbReference type="RefSeq" id="XP_004183906.1">
    <property type="nucleotide sequence ID" value="XM_004183858.1"/>
</dbReference>
<evidence type="ECO:0000256" key="2">
    <source>
        <dbReference type="ARBA" id="ARBA00023127"/>
    </source>
</evidence>
<dbReference type="GeneID" id="14883648"/>
<dbReference type="InterPro" id="IPR039361">
    <property type="entry name" value="Cyclin"/>
</dbReference>
<keyword evidence="3" id="KW-0131">Cell cycle</keyword>
<dbReference type="OMA" id="MCLVEED"/>
<dbReference type="GO" id="GO:0051301">
    <property type="term" value="P:cell division"/>
    <property type="evidence" value="ECO:0007669"/>
    <property type="project" value="UniProtKB-KW"/>
</dbReference>
<dbReference type="Pfam" id="PF00134">
    <property type="entry name" value="Cyclin_N"/>
    <property type="match status" value="1"/>
</dbReference>
<evidence type="ECO:0000256" key="1">
    <source>
        <dbReference type="ARBA" id="ARBA00022618"/>
    </source>
</evidence>
<evidence type="ECO:0000259" key="6">
    <source>
        <dbReference type="SMART" id="SM00385"/>
    </source>
</evidence>
<dbReference type="SMART" id="SM01332">
    <property type="entry name" value="Cyclin_C"/>
    <property type="match status" value="1"/>
</dbReference>
<reference evidence="8 9" key="1">
    <citation type="submission" date="2012-10" db="EMBL/GenBank/DDBJ databases">
        <authorList>
            <person name="Zafar N."/>
            <person name="Inman J."/>
            <person name="Hall N."/>
            <person name="Lorenzi H."/>
            <person name="Caler E."/>
        </authorList>
    </citation>
    <scope>NUCLEOTIDE SEQUENCE [LARGE SCALE GENOMIC DNA]</scope>
    <source>
        <strain evidence="8 9">IP1</strain>
    </source>
</reference>
<dbReference type="InterPro" id="IPR006671">
    <property type="entry name" value="Cyclin_N"/>
</dbReference>
<dbReference type="InterPro" id="IPR036915">
    <property type="entry name" value="Cyclin-like_sf"/>
</dbReference>
<evidence type="ECO:0000256" key="3">
    <source>
        <dbReference type="ARBA" id="ARBA00023306"/>
    </source>
</evidence>
<feature type="domain" description="Cyclin C-terminal" evidence="7">
    <location>
        <begin position="270"/>
        <end position="389"/>
    </location>
</feature>
<dbReference type="OrthoDB" id="27667at2759"/>
<sequence length="392" mass="45279">MIPELKKLPRDTENSEYQKPKPLTVDPTIQIAPPLRQVALSLNHSETMPSLSEFVFKGKSEDNNRTIELKAVPTGVFGNIQINIPQQNDVENKTEKPAMNEDTESIKLGLEEVLESEVEDIDQYEREHELEIYEPKLVNEIYSYLFEKEKVFQLGEDFMNKQQSITSNMRCVLLDWLFEVISFHFECTIETYLLTAALLDDYLSKVRDTPKNEFQLLGVAILHLSTRFEELKFFSVYDFVTVCDNVYSTKQILNCERVVCKTLDYSFVRPLSIDFLRRFDRAANTDGMEHTLGKYIILIATIDNNMSKYLPSQIAAAAVFLHRKIMNIVPIWTKTIEKYSTYKEKDVIPIARELRTLFISNSAAANKCKTMFKRFSSGVFRNVSTLAACDEF</sequence>
<protein>
    <submittedName>
        <fullName evidence="8">G2/mitotic-specific cyclin-B, putative</fullName>
    </submittedName>
</protein>
<dbReference type="SMART" id="SM00385">
    <property type="entry name" value="CYCLIN"/>
    <property type="match status" value="2"/>
</dbReference>
<dbReference type="InterPro" id="IPR013763">
    <property type="entry name" value="Cyclin-like_dom"/>
</dbReference>
<organism evidence="8 9">
    <name type="scientific">Entamoeba invadens IP1</name>
    <dbReference type="NCBI Taxonomy" id="370355"/>
    <lineage>
        <taxon>Eukaryota</taxon>
        <taxon>Amoebozoa</taxon>
        <taxon>Evosea</taxon>
        <taxon>Archamoebae</taxon>
        <taxon>Mastigamoebida</taxon>
        <taxon>Entamoebidae</taxon>
        <taxon>Entamoeba</taxon>
    </lineage>
</organism>
<keyword evidence="9" id="KW-1185">Reference proteome</keyword>
<dbReference type="PANTHER" id="PTHR10177">
    <property type="entry name" value="CYCLINS"/>
    <property type="match status" value="1"/>
</dbReference>
<evidence type="ECO:0000259" key="7">
    <source>
        <dbReference type="SMART" id="SM01332"/>
    </source>
</evidence>
<dbReference type="Proteomes" id="UP000014680">
    <property type="component" value="Unassembled WGS sequence"/>
</dbReference>
<name>A0A0A1TYD6_ENTIV</name>
<dbReference type="AlphaFoldDB" id="A0A0A1TYD6"/>
<dbReference type="InterPro" id="IPR004367">
    <property type="entry name" value="Cyclin_C-dom"/>
</dbReference>
<dbReference type="KEGG" id="eiv:EIN_171050"/>
<feature type="compositionally biased region" description="Basic and acidic residues" evidence="5">
    <location>
        <begin position="1"/>
        <end position="19"/>
    </location>
</feature>
<evidence type="ECO:0000313" key="9">
    <source>
        <dbReference type="Proteomes" id="UP000014680"/>
    </source>
</evidence>
<evidence type="ECO:0000313" key="8">
    <source>
        <dbReference type="EMBL" id="ELP84560.1"/>
    </source>
</evidence>
<comment type="similarity">
    <text evidence="4">Belongs to the cyclin family.</text>
</comment>